<evidence type="ECO:0008006" key="6">
    <source>
        <dbReference type="Google" id="ProtNLM"/>
    </source>
</evidence>
<keyword evidence="2" id="KW-0328">Glycosyltransferase</keyword>
<dbReference type="EMBL" id="JAQIZT010000009">
    <property type="protein sequence ID" value="KAJ6985056.1"/>
    <property type="molecule type" value="Genomic_DNA"/>
</dbReference>
<dbReference type="Proteomes" id="UP001164929">
    <property type="component" value="Chromosome 9"/>
</dbReference>
<dbReference type="PANTHER" id="PTHR48047">
    <property type="entry name" value="GLYCOSYLTRANSFERASE"/>
    <property type="match status" value="1"/>
</dbReference>
<dbReference type="PANTHER" id="PTHR48047:SF152">
    <property type="entry name" value="UDP-GLYCOSYLTRANSFERASE 87A1"/>
    <property type="match status" value="1"/>
</dbReference>
<dbReference type="SUPFAM" id="SSF53756">
    <property type="entry name" value="UDP-Glycosyltransferase/glycogen phosphorylase"/>
    <property type="match status" value="1"/>
</dbReference>
<keyword evidence="5" id="KW-1185">Reference proteome</keyword>
<dbReference type="AlphaFoldDB" id="A0AAD6QAH7"/>
<organism evidence="4 5">
    <name type="scientific">Populus alba x Populus x berolinensis</name>
    <dbReference type="NCBI Taxonomy" id="444605"/>
    <lineage>
        <taxon>Eukaryota</taxon>
        <taxon>Viridiplantae</taxon>
        <taxon>Streptophyta</taxon>
        <taxon>Embryophyta</taxon>
        <taxon>Tracheophyta</taxon>
        <taxon>Spermatophyta</taxon>
        <taxon>Magnoliopsida</taxon>
        <taxon>eudicotyledons</taxon>
        <taxon>Gunneridae</taxon>
        <taxon>Pentapetalae</taxon>
        <taxon>rosids</taxon>
        <taxon>fabids</taxon>
        <taxon>Malpighiales</taxon>
        <taxon>Salicaceae</taxon>
        <taxon>Saliceae</taxon>
        <taxon>Populus</taxon>
    </lineage>
</organism>
<comment type="similarity">
    <text evidence="1">Belongs to the UDP-glycosyltransferase family.</text>
</comment>
<name>A0AAD6QAH7_9ROSI</name>
<dbReference type="Pfam" id="PF00201">
    <property type="entry name" value="UDPGT"/>
    <property type="match status" value="1"/>
</dbReference>
<gene>
    <name evidence="4" type="ORF">NC653_023136</name>
</gene>
<comment type="caution">
    <text evidence="4">The sequence shown here is derived from an EMBL/GenBank/DDBJ whole genome shotgun (WGS) entry which is preliminary data.</text>
</comment>
<dbReference type="GO" id="GO:0035251">
    <property type="term" value="F:UDP-glucosyltransferase activity"/>
    <property type="evidence" value="ECO:0007669"/>
    <property type="project" value="TreeGrafter"/>
</dbReference>
<protein>
    <recommendedName>
        <fullName evidence="6">UDP-glucosyltransferase</fullName>
    </recommendedName>
</protein>
<evidence type="ECO:0000313" key="4">
    <source>
        <dbReference type="EMBL" id="KAJ6985056.1"/>
    </source>
</evidence>
<accession>A0AAD6QAH7</accession>
<reference evidence="4" key="1">
    <citation type="journal article" date="2023" name="Mol. Ecol. Resour.">
        <title>Chromosome-level genome assembly of a triploid poplar Populus alba 'Berolinensis'.</title>
        <authorList>
            <person name="Chen S."/>
            <person name="Yu Y."/>
            <person name="Wang X."/>
            <person name="Wang S."/>
            <person name="Zhang T."/>
            <person name="Zhou Y."/>
            <person name="He R."/>
            <person name="Meng N."/>
            <person name="Wang Y."/>
            <person name="Liu W."/>
            <person name="Liu Z."/>
            <person name="Liu J."/>
            <person name="Guo Q."/>
            <person name="Huang H."/>
            <person name="Sederoff R.R."/>
            <person name="Wang G."/>
            <person name="Qu G."/>
            <person name="Chen S."/>
        </authorList>
    </citation>
    <scope>NUCLEOTIDE SEQUENCE</scope>
    <source>
        <strain evidence="4">SC-2020</strain>
    </source>
</reference>
<evidence type="ECO:0000256" key="1">
    <source>
        <dbReference type="ARBA" id="ARBA00009995"/>
    </source>
</evidence>
<evidence type="ECO:0000313" key="5">
    <source>
        <dbReference type="Proteomes" id="UP001164929"/>
    </source>
</evidence>
<proteinExistence type="inferred from homology"/>
<sequence length="108" mass="12297">MDEIASVGGFWTHCGWNSSLEAVFAGIPLLALPLFFDQVPNSKQIVENWRIGWQMKKDEGTKILVKGEELQRLCKGLWIRRTVREGYEKKSANASATVRASNSKRRIF</sequence>
<evidence type="ECO:0000256" key="2">
    <source>
        <dbReference type="ARBA" id="ARBA00022676"/>
    </source>
</evidence>
<dbReference type="InterPro" id="IPR002213">
    <property type="entry name" value="UDP_glucos_trans"/>
</dbReference>
<dbReference type="Gene3D" id="3.40.50.2000">
    <property type="entry name" value="Glycogen Phosphorylase B"/>
    <property type="match status" value="1"/>
</dbReference>
<evidence type="ECO:0000256" key="3">
    <source>
        <dbReference type="ARBA" id="ARBA00022679"/>
    </source>
</evidence>
<keyword evidence="3" id="KW-0808">Transferase</keyword>